<dbReference type="AlphaFoldDB" id="A0A0L8FIT4"/>
<gene>
    <name evidence="1" type="ORF">OCBIM_22019488mg</name>
</gene>
<proteinExistence type="predicted"/>
<reference evidence="1" key="1">
    <citation type="submission" date="2015-07" db="EMBL/GenBank/DDBJ databases">
        <title>MeaNS - Measles Nucleotide Surveillance Program.</title>
        <authorList>
            <person name="Tran T."/>
            <person name="Druce J."/>
        </authorList>
    </citation>
    <scope>NUCLEOTIDE SEQUENCE</scope>
    <source>
        <strain evidence="1">UCB-OBI-ISO-001</strain>
        <tissue evidence="1">Gonad</tissue>
    </source>
</reference>
<organism evidence="1">
    <name type="scientific">Octopus bimaculoides</name>
    <name type="common">California two-spotted octopus</name>
    <dbReference type="NCBI Taxonomy" id="37653"/>
    <lineage>
        <taxon>Eukaryota</taxon>
        <taxon>Metazoa</taxon>
        <taxon>Spiralia</taxon>
        <taxon>Lophotrochozoa</taxon>
        <taxon>Mollusca</taxon>
        <taxon>Cephalopoda</taxon>
        <taxon>Coleoidea</taxon>
        <taxon>Octopodiformes</taxon>
        <taxon>Octopoda</taxon>
        <taxon>Incirrata</taxon>
        <taxon>Octopodidae</taxon>
        <taxon>Octopus</taxon>
    </lineage>
</organism>
<dbReference type="EMBL" id="KQ431160">
    <property type="protein sequence ID" value="KOF63326.1"/>
    <property type="molecule type" value="Genomic_DNA"/>
</dbReference>
<protein>
    <submittedName>
        <fullName evidence="1">Uncharacterized protein</fullName>
    </submittedName>
</protein>
<sequence>MYRGKLSPTVGMFDQQYKRWLFISSCCAKCNEYNIKNYV</sequence>
<name>A0A0L8FIT4_OCTBM</name>
<accession>A0A0L8FIT4</accession>
<evidence type="ECO:0000313" key="1">
    <source>
        <dbReference type="EMBL" id="KOF63326.1"/>
    </source>
</evidence>